<sequence>MILQALCELYDVLAADKNVEIPLSNYSAVECSYRITLSPDGSVVGCVELGNENKKTEKHTVPEHEKRSSIKPYFLCDTPKYLLGYEVETDKTTKQIEFIPRQDWIRASLAYHRELIGDSSDEGLQAFLLFLEKQVSRPGNAFPKDMYTGKNLIFQLDGDQNDIRDRPAAKTIWEKFRQQPSPDELCEQCLITGEPNVPIAKTHNSVPILGGHLSGCSLVSFKPDSFKSYGKEQSYNAPVSKNAEFKYITALKYLLSNPKMHSLVGETTVVFWATKTGIEQDIMSVFFPSNDMNKRDPQTIDKIQNIISAIRAGKSFRDIADPSVETYVLGLSPNAARLSVRFWYTSTFGKFMRNMTSHQDAIGLLNWHGEVKSVGISQILRKTVPSAVTTDWWEKCPNSFERGLFNAILTGGTYPIALYMTMLMRIRSEAGMVPKKAASDKKETQGKKKGEKTESSETDGIDFVRVGYIKAVLCRNFKRDDVTMSLNLKSTNKAYTIGRIFAVLEKLQYEANNDSTIRSRYFASASTNPKLVFPSLLNLAQHHIAKVDSEKDGYASKYYDADISKLLWNLDNEFPATLNLEEQGLFILGYYHQREYYYMKKEDKEKLKLEA</sequence>
<evidence type="ECO:0000313" key="2">
    <source>
        <dbReference type="EMBL" id="MPL90305.1"/>
    </source>
</evidence>
<comment type="caution">
    <text evidence="2">The sequence shown here is derived from an EMBL/GenBank/DDBJ whole genome shotgun (WGS) entry which is preliminary data.</text>
</comment>
<feature type="compositionally biased region" description="Basic and acidic residues" evidence="1">
    <location>
        <begin position="437"/>
        <end position="455"/>
    </location>
</feature>
<gene>
    <name evidence="2" type="ORF">SDC9_36353</name>
</gene>
<dbReference type="CDD" id="cd09757">
    <property type="entry name" value="Cas8c_I-C"/>
    <property type="match status" value="1"/>
</dbReference>
<dbReference type="Pfam" id="PF09709">
    <property type="entry name" value="Cas_Csd1"/>
    <property type="match status" value="1"/>
</dbReference>
<dbReference type="InterPro" id="IPR010144">
    <property type="entry name" value="CRISPR-assoc_prot_Csd1-typ"/>
</dbReference>
<dbReference type="EMBL" id="VSSQ01000300">
    <property type="protein sequence ID" value="MPL90305.1"/>
    <property type="molecule type" value="Genomic_DNA"/>
</dbReference>
<feature type="region of interest" description="Disordered" evidence="1">
    <location>
        <begin position="434"/>
        <end position="456"/>
    </location>
</feature>
<name>A0A644VGG3_9ZZZZ</name>
<proteinExistence type="predicted"/>
<organism evidence="2">
    <name type="scientific">bioreactor metagenome</name>
    <dbReference type="NCBI Taxonomy" id="1076179"/>
    <lineage>
        <taxon>unclassified sequences</taxon>
        <taxon>metagenomes</taxon>
        <taxon>ecological metagenomes</taxon>
    </lineage>
</organism>
<reference evidence="2" key="1">
    <citation type="submission" date="2019-08" db="EMBL/GenBank/DDBJ databases">
        <authorList>
            <person name="Kucharzyk K."/>
            <person name="Murdoch R.W."/>
            <person name="Higgins S."/>
            <person name="Loffler F."/>
        </authorList>
    </citation>
    <scope>NUCLEOTIDE SEQUENCE</scope>
</reference>
<evidence type="ECO:0008006" key="3">
    <source>
        <dbReference type="Google" id="ProtNLM"/>
    </source>
</evidence>
<dbReference type="NCBIfam" id="TIGR01863">
    <property type="entry name" value="cas_Csd1"/>
    <property type="match status" value="1"/>
</dbReference>
<protein>
    <recommendedName>
        <fullName evidence="3">CRISPR-associated protein Csd1</fullName>
    </recommendedName>
</protein>
<evidence type="ECO:0000256" key="1">
    <source>
        <dbReference type="SAM" id="MobiDB-lite"/>
    </source>
</evidence>
<dbReference type="AlphaFoldDB" id="A0A644VGG3"/>
<accession>A0A644VGG3</accession>